<keyword evidence="2" id="KW-1133">Transmembrane helix</keyword>
<sequence length="104" mass="11762">MGSRCRKIRESFHWRPNVVKRLYIPEELFVSPLSVAVMPTWPYIVSQGPPTSSPKPFTTSPGHASPHPTSLHLILAYLTSLQIALLISLYRTLHHLTLLHLTLV</sequence>
<dbReference type="EMBL" id="JAWZYT010000920">
    <property type="protein sequence ID" value="KAK4317422.1"/>
    <property type="molecule type" value="Genomic_DNA"/>
</dbReference>
<keyword evidence="2" id="KW-0812">Transmembrane</keyword>
<dbReference type="Proteomes" id="UP001292094">
    <property type="component" value="Unassembled WGS sequence"/>
</dbReference>
<comment type="caution">
    <text evidence="3">The sequence shown here is derived from an EMBL/GenBank/DDBJ whole genome shotgun (WGS) entry which is preliminary data.</text>
</comment>
<keyword evidence="2" id="KW-0472">Membrane</keyword>
<name>A0AAE1Q2C1_9EUCA</name>
<evidence type="ECO:0000313" key="3">
    <source>
        <dbReference type="EMBL" id="KAK4317422.1"/>
    </source>
</evidence>
<proteinExistence type="predicted"/>
<feature type="region of interest" description="Disordered" evidence="1">
    <location>
        <begin position="48"/>
        <end position="67"/>
    </location>
</feature>
<feature type="transmembrane region" description="Helical" evidence="2">
    <location>
        <begin position="71"/>
        <end position="90"/>
    </location>
</feature>
<organism evidence="3 4">
    <name type="scientific">Petrolisthes manimaculis</name>
    <dbReference type="NCBI Taxonomy" id="1843537"/>
    <lineage>
        <taxon>Eukaryota</taxon>
        <taxon>Metazoa</taxon>
        <taxon>Ecdysozoa</taxon>
        <taxon>Arthropoda</taxon>
        <taxon>Crustacea</taxon>
        <taxon>Multicrustacea</taxon>
        <taxon>Malacostraca</taxon>
        <taxon>Eumalacostraca</taxon>
        <taxon>Eucarida</taxon>
        <taxon>Decapoda</taxon>
        <taxon>Pleocyemata</taxon>
        <taxon>Anomura</taxon>
        <taxon>Galatheoidea</taxon>
        <taxon>Porcellanidae</taxon>
        <taxon>Petrolisthes</taxon>
    </lineage>
</organism>
<dbReference type="AlphaFoldDB" id="A0AAE1Q2C1"/>
<gene>
    <name evidence="3" type="ORF">Pmani_011484</name>
</gene>
<accession>A0AAE1Q2C1</accession>
<keyword evidence="4" id="KW-1185">Reference proteome</keyword>
<protein>
    <submittedName>
        <fullName evidence="3">Uncharacterized protein</fullName>
    </submittedName>
</protein>
<evidence type="ECO:0000256" key="2">
    <source>
        <dbReference type="SAM" id="Phobius"/>
    </source>
</evidence>
<evidence type="ECO:0000256" key="1">
    <source>
        <dbReference type="SAM" id="MobiDB-lite"/>
    </source>
</evidence>
<evidence type="ECO:0000313" key="4">
    <source>
        <dbReference type="Proteomes" id="UP001292094"/>
    </source>
</evidence>
<reference evidence="3" key="1">
    <citation type="submission" date="2023-11" db="EMBL/GenBank/DDBJ databases">
        <title>Genome assemblies of two species of porcelain crab, Petrolisthes cinctipes and Petrolisthes manimaculis (Anomura: Porcellanidae).</title>
        <authorList>
            <person name="Angst P."/>
        </authorList>
    </citation>
    <scope>NUCLEOTIDE SEQUENCE</scope>
    <source>
        <strain evidence="3">PB745_02</strain>
        <tissue evidence="3">Gill</tissue>
    </source>
</reference>